<evidence type="ECO:0000313" key="2">
    <source>
        <dbReference type="Proteomes" id="UP000054770"/>
    </source>
</evidence>
<proteinExistence type="predicted"/>
<organism evidence="1 2">
    <name type="scientific">Caballeronia choica</name>
    <dbReference type="NCBI Taxonomy" id="326476"/>
    <lineage>
        <taxon>Bacteria</taxon>
        <taxon>Pseudomonadati</taxon>
        <taxon>Pseudomonadota</taxon>
        <taxon>Betaproteobacteria</taxon>
        <taxon>Burkholderiales</taxon>
        <taxon>Burkholderiaceae</taxon>
        <taxon>Caballeronia</taxon>
    </lineage>
</organism>
<accession>A0A158K8U3</accession>
<gene>
    <name evidence="1" type="ORF">AWB68_05222</name>
</gene>
<dbReference type="AlphaFoldDB" id="A0A158K8U3"/>
<protein>
    <submittedName>
        <fullName evidence="1">Uncharacterized protein</fullName>
    </submittedName>
</protein>
<comment type="caution">
    <text evidence="1">The sequence shown here is derived from an EMBL/GenBank/DDBJ whole genome shotgun (WGS) entry which is preliminary data.</text>
</comment>
<reference evidence="1" key="1">
    <citation type="submission" date="2016-01" db="EMBL/GenBank/DDBJ databases">
        <authorList>
            <person name="Peeters C."/>
        </authorList>
    </citation>
    <scope>NUCLEOTIDE SEQUENCE [LARGE SCALE GENOMIC DNA]</scope>
    <source>
        <strain evidence="1">LMG 22940</strain>
    </source>
</reference>
<dbReference type="RefSeq" id="WP_087647280.1">
    <property type="nucleotide sequence ID" value="NZ_FCON02000072.1"/>
</dbReference>
<evidence type="ECO:0000313" key="1">
    <source>
        <dbReference type="EMBL" id="SAL77538.1"/>
    </source>
</evidence>
<dbReference type="OrthoDB" id="8989154at2"/>
<sequence>MESKQVDLFPCTLVFLDDEAPASPNLRHKDPLSYLRQAVGLNRSLLRAGMPLLNIFTNRPDTIRSLLASIPEPSRPVIHELQTTLTVPRQTAFYAAHFKLDLLDQVSGLLPPDTLLLLLDTDVMAIRPLDHDMLERCAEAGVGAFDISDQVFAPYGPARVIEALELVAGRHLLNPRWYGGEFLLATPAFLRRLVPRAREFYPTYVRMIDRLWHNGDETFISAALNTLADEGQDIVETGAYQAIGRHWAGNTHRDLRWFRSCSFVHLPSGKKLLERESRFVDFDAHRFWRRVGQAHLVGRVRLAVKRLGRS</sequence>
<dbReference type="EMBL" id="FCON02000072">
    <property type="protein sequence ID" value="SAL77538.1"/>
    <property type="molecule type" value="Genomic_DNA"/>
</dbReference>
<keyword evidence="2" id="KW-1185">Reference proteome</keyword>
<name>A0A158K8U3_9BURK</name>
<dbReference type="Proteomes" id="UP000054770">
    <property type="component" value="Unassembled WGS sequence"/>
</dbReference>